<keyword evidence="2" id="KW-0805">Transcription regulation</keyword>
<dbReference type="Gene3D" id="1.10.10.10">
    <property type="entry name" value="Winged helix-like DNA-binding domain superfamily/Winged helix DNA-binding domain"/>
    <property type="match status" value="1"/>
</dbReference>
<accession>A0ABW3TF68</accession>
<dbReference type="InterPro" id="IPR039425">
    <property type="entry name" value="RNA_pol_sigma-70-like"/>
</dbReference>
<evidence type="ECO:0000256" key="3">
    <source>
        <dbReference type="ARBA" id="ARBA00023082"/>
    </source>
</evidence>
<dbReference type="PANTHER" id="PTHR43133:SF58">
    <property type="entry name" value="ECF RNA POLYMERASE SIGMA FACTOR SIGD"/>
    <property type="match status" value="1"/>
</dbReference>
<feature type="domain" description="RNA polymerase sigma-70 ECF-like HTH" evidence="6">
    <location>
        <begin position="58"/>
        <end position="222"/>
    </location>
</feature>
<dbReference type="InterPro" id="IPR036388">
    <property type="entry name" value="WH-like_DNA-bd_sf"/>
</dbReference>
<keyword evidence="3" id="KW-0731">Sigma factor</keyword>
<evidence type="ECO:0000256" key="4">
    <source>
        <dbReference type="ARBA" id="ARBA00023125"/>
    </source>
</evidence>
<evidence type="ECO:0000313" key="8">
    <source>
        <dbReference type="Proteomes" id="UP001597151"/>
    </source>
</evidence>
<keyword evidence="5" id="KW-0804">Transcription</keyword>
<keyword evidence="8" id="KW-1185">Reference proteome</keyword>
<dbReference type="InterPro" id="IPR053812">
    <property type="entry name" value="HTH_Sigma70_ECF-like"/>
</dbReference>
<dbReference type="PANTHER" id="PTHR43133">
    <property type="entry name" value="RNA POLYMERASE ECF-TYPE SIGMA FACTO"/>
    <property type="match status" value="1"/>
</dbReference>
<dbReference type="Pfam" id="PF07638">
    <property type="entry name" value="Sigma70_ECF"/>
    <property type="match status" value="1"/>
</dbReference>
<dbReference type="NCBIfam" id="TIGR02937">
    <property type="entry name" value="sigma70-ECF"/>
    <property type="match status" value="1"/>
</dbReference>
<comment type="caution">
    <text evidence="7">The sequence shown here is derived from an EMBL/GenBank/DDBJ whole genome shotgun (WGS) entry which is preliminary data.</text>
</comment>
<protein>
    <submittedName>
        <fullName evidence="7">Sigma-70 family RNA polymerase sigma factor</fullName>
    </submittedName>
</protein>
<name>A0ABW3TF68_9RHOB</name>
<dbReference type="RefSeq" id="WP_380790407.1">
    <property type="nucleotide sequence ID" value="NZ_JBHTKR010000003.1"/>
</dbReference>
<dbReference type="SUPFAM" id="SSF88659">
    <property type="entry name" value="Sigma3 and sigma4 domains of RNA polymerase sigma factors"/>
    <property type="match status" value="1"/>
</dbReference>
<evidence type="ECO:0000313" key="7">
    <source>
        <dbReference type="EMBL" id="MFD1194651.1"/>
    </source>
</evidence>
<evidence type="ECO:0000256" key="2">
    <source>
        <dbReference type="ARBA" id="ARBA00023015"/>
    </source>
</evidence>
<dbReference type="SUPFAM" id="SSF88946">
    <property type="entry name" value="Sigma2 domain of RNA polymerase sigma factors"/>
    <property type="match status" value="1"/>
</dbReference>
<keyword evidence="4" id="KW-0238">DNA-binding</keyword>
<proteinExistence type="inferred from homology"/>
<evidence type="ECO:0000256" key="1">
    <source>
        <dbReference type="ARBA" id="ARBA00010641"/>
    </source>
</evidence>
<reference evidence="8" key="1">
    <citation type="journal article" date="2019" name="Int. J. Syst. Evol. Microbiol.">
        <title>The Global Catalogue of Microorganisms (GCM) 10K type strain sequencing project: providing services to taxonomists for standard genome sequencing and annotation.</title>
        <authorList>
            <consortium name="The Broad Institute Genomics Platform"/>
            <consortium name="The Broad Institute Genome Sequencing Center for Infectious Disease"/>
            <person name="Wu L."/>
            <person name="Ma J."/>
        </authorList>
    </citation>
    <scope>NUCLEOTIDE SEQUENCE [LARGE SCALE GENOMIC DNA]</scope>
    <source>
        <strain evidence="8">CCUG 55328</strain>
    </source>
</reference>
<dbReference type="InterPro" id="IPR013325">
    <property type="entry name" value="RNA_pol_sigma_r2"/>
</dbReference>
<evidence type="ECO:0000256" key="5">
    <source>
        <dbReference type="ARBA" id="ARBA00023163"/>
    </source>
</evidence>
<dbReference type="InterPro" id="IPR013324">
    <property type="entry name" value="RNA_pol_sigma_r3/r4-like"/>
</dbReference>
<gene>
    <name evidence="7" type="ORF">ACFQ3C_08205</name>
</gene>
<dbReference type="Proteomes" id="UP001597151">
    <property type="component" value="Unassembled WGS sequence"/>
</dbReference>
<dbReference type="EMBL" id="JBHTKR010000003">
    <property type="protein sequence ID" value="MFD1194651.1"/>
    <property type="molecule type" value="Genomic_DNA"/>
</dbReference>
<evidence type="ECO:0000259" key="6">
    <source>
        <dbReference type="Pfam" id="PF07638"/>
    </source>
</evidence>
<sequence>MASATTTLNLHAGIAAGVMHGPRALAARITKMSGDNGTAHAAQSHQKRMIPDMSGRETELADLLRAARAGDQRAYAAFLGAVTPTLRGIVRARIPTLGADSQEDIVQEILLAVHAKRHTWDDSAPLLPWLYAIARYKVIDAQRRRRHRGHEPLEPIIDQIEAAPHADDVAAAMAARDSAALIGQLDARSARIVRAVSLEGETTAEVGQALSMSEGAVRVALHRAIKRLGAIARKDTR</sequence>
<organism evidence="7 8">
    <name type="scientific">Seohaeicola saemankumensis</name>
    <dbReference type="NCBI Taxonomy" id="481181"/>
    <lineage>
        <taxon>Bacteria</taxon>
        <taxon>Pseudomonadati</taxon>
        <taxon>Pseudomonadota</taxon>
        <taxon>Alphaproteobacteria</taxon>
        <taxon>Rhodobacterales</taxon>
        <taxon>Roseobacteraceae</taxon>
        <taxon>Seohaeicola</taxon>
    </lineage>
</organism>
<dbReference type="InterPro" id="IPR014284">
    <property type="entry name" value="RNA_pol_sigma-70_dom"/>
</dbReference>
<comment type="similarity">
    <text evidence="1">Belongs to the sigma-70 factor family. ECF subfamily.</text>
</comment>
<dbReference type="Gene3D" id="1.10.1740.10">
    <property type="match status" value="1"/>
</dbReference>